<dbReference type="Pfam" id="PF09684">
    <property type="entry name" value="Tail_P2_I"/>
    <property type="match status" value="1"/>
</dbReference>
<dbReference type="EMBL" id="BK015371">
    <property type="protein sequence ID" value="DAE03712.1"/>
    <property type="molecule type" value="Genomic_DNA"/>
</dbReference>
<organism evidence="1">
    <name type="scientific">Myoviridae sp. ct3D84</name>
    <dbReference type="NCBI Taxonomy" id="2825023"/>
    <lineage>
        <taxon>Viruses</taxon>
        <taxon>Duplodnaviria</taxon>
        <taxon>Heunggongvirae</taxon>
        <taxon>Uroviricota</taxon>
        <taxon>Caudoviricetes</taxon>
    </lineage>
</organism>
<evidence type="ECO:0000313" key="1">
    <source>
        <dbReference type="EMBL" id="DAE03712.1"/>
    </source>
</evidence>
<sequence>MIDLKDSLMTDILPGHLETAEVKALAYAVGQQIRQLCAYADKSRTYAALASAPDTVLDALAAELRTPAYDETLPVETKRELVASTLTFYTHLGTPAALEQLISILFAKGRVAEWYDYNGSEYHFKVQIDIAADAVDDAKQAQVQAWVNQYKNQRSILDTIEYYETGAEAVAFTVAAFIGCELIDSCTAENYN</sequence>
<dbReference type="InterPro" id="IPR006521">
    <property type="entry name" value="Tail_protein_I"/>
</dbReference>
<accession>A0A8S5PAK6</accession>
<proteinExistence type="predicted"/>
<name>A0A8S5PAK6_9CAUD</name>
<reference evidence="1" key="1">
    <citation type="journal article" date="2021" name="Proc. Natl. Acad. Sci. U.S.A.">
        <title>A Catalog of Tens of Thousands of Viruses from Human Metagenomes Reveals Hidden Associations with Chronic Diseases.</title>
        <authorList>
            <person name="Tisza M.J."/>
            <person name="Buck C.B."/>
        </authorList>
    </citation>
    <scope>NUCLEOTIDE SEQUENCE</scope>
    <source>
        <strain evidence="1">Ct3D84</strain>
    </source>
</reference>
<protein>
    <submittedName>
        <fullName evidence="1">Tail protein</fullName>
    </submittedName>
</protein>